<accession>A0A8S3ZCH7</accession>
<feature type="modified residue" description="N6-acetyllysine" evidence="4">
    <location>
        <position position="97"/>
    </location>
</feature>
<feature type="binding site" evidence="3">
    <location>
        <position position="104"/>
    </location>
    <ligand>
        <name>Zn(2+)</name>
        <dbReference type="ChEBI" id="CHEBI:29105"/>
    </ligand>
</feature>
<evidence type="ECO:0000313" key="5">
    <source>
        <dbReference type="EMBL" id="CAG5127277.1"/>
    </source>
</evidence>
<feature type="binding site" evidence="3">
    <location>
        <position position="126"/>
    </location>
    <ligand>
        <name>Zn(2+)</name>
        <dbReference type="ChEBI" id="CHEBI:29105"/>
    </ligand>
</feature>
<dbReference type="OrthoDB" id="10249250at2759"/>
<evidence type="ECO:0008006" key="7">
    <source>
        <dbReference type="Google" id="ProtNLM"/>
    </source>
</evidence>
<sequence>MASLLLRSSSCIVRRSISAASVRCASGPPSKPEDIHKGKVFSDQVGLPDAFGHSVGHEREELLARAAGDEDPYLMNVIKRAKGTFQEPTIITSSFNKRMVGCICEEDALSINWMTVYRGEPKRCECGYWFKLADSPAGQGHGHH</sequence>
<dbReference type="EMBL" id="CAJHNH020002634">
    <property type="protein sequence ID" value="CAG5127277.1"/>
    <property type="molecule type" value="Genomic_DNA"/>
</dbReference>
<feature type="modified residue" description="N6-acetyllysine" evidence="4">
    <location>
        <position position="131"/>
    </location>
</feature>
<dbReference type="CDD" id="cd00924">
    <property type="entry name" value="Cyt_c_Oxidase_Vb"/>
    <property type="match status" value="1"/>
</dbReference>
<dbReference type="Pfam" id="PF01215">
    <property type="entry name" value="COX5B"/>
    <property type="match status" value="1"/>
</dbReference>
<name>A0A8S3ZCH7_9EUPU</name>
<dbReference type="GO" id="GO:0045277">
    <property type="term" value="C:respiratory chain complex IV"/>
    <property type="evidence" value="ECO:0007669"/>
    <property type="project" value="InterPro"/>
</dbReference>
<proteinExistence type="predicted"/>
<feature type="binding site" evidence="3">
    <location>
        <position position="102"/>
    </location>
    <ligand>
        <name>Zn(2+)</name>
        <dbReference type="ChEBI" id="CHEBI:29105"/>
    </ligand>
</feature>
<keyword evidence="1 3" id="KW-0479">Metal-binding</keyword>
<evidence type="ECO:0000313" key="6">
    <source>
        <dbReference type="Proteomes" id="UP000678393"/>
    </source>
</evidence>
<dbReference type="FunFam" id="2.60.11.10:FF:000004">
    <property type="entry name" value="Cytochrome c oxidase subunit 5B"/>
    <property type="match status" value="1"/>
</dbReference>
<dbReference type="Gene3D" id="2.60.11.10">
    <property type="entry name" value="Cytochrome c oxidase, subunit Vb"/>
    <property type="match status" value="1"/>
</dbReference>
<dbReference type="GO" id="GO:0006123">
    <property type="term" value="P:mitochondrial electron transport, cytochrome c to oxygen"/>
    <property type="evidence" value="ECO:0007669"/>
    <property type="project" value="InterPro"/>
</dbReference>
<dbReference type="InterPro" id="IPR036972">
    <property type="entry name" value="Cyt_c_oxidase_su5b_sf"/>
</dbReference>
<dbReference type="PROSITE" id="PS51359">
    <property type="entry name" value="COX5B_2"/>
    <property type="match status" value="1"/>
</dbReference>
<dbReference type="PANTHER" id="PTHR10122">
    <property type="entry name" value="CYTOCHROME C OXIDASE SUBUNIT 5B, MITOCHONDRIAL"/>
    <property type="match status" value="1"/>
</dbReference>
<dbReference type="GO" id="GO:0005740">
    <property type="term" value="C:mitochondrial envelope"/>
    <property type="evidence" value="ECO:0007669"/>
    <property type="project" value="InterPro"/>
</dbReference>
<feature type="binding site" evidence="3">
    <location>
        <position position="124"/>
    </location>
    <ligand>
        <name>Zn(2+)</name>
        <dbReference type="ChEBI" id="CHEBI:29105"/>
    </ligand>
</feature>
<dbReference type="GO" id="GO:0046872">
    <property type="term" value="F:metal ion binding"/>
    <property type="evidence" value="ECO:0007669"/>
    <property type="project" value="UniProtKB-KW"/>
</dbReference>
<dbReference type="InterPro" id="IPR002124">
    <property type="entry name" value="Cyt_c_oxidase_su5b"/>
</dbReference>
<evidence type="ECO:0000256" key="1">
    <source>
        <dbReference type="ARBA" id="ARBA00022723"/>
    </source>
</evidence>
<gene>
    <name evidence="5" type="ORF">CUNI_LOCUS12835</name>
</gene>
<dbReference type="AlphaFoldDB" id="A0A8S3ZCH7"/>
<feature type="modified residue" description="N6-acetyllysine" evidence="4">
    <location>
        <position position="79"/>
    </location>
</feature>
<reference evidence="5" key="1">
    <citation type="submission" date="2021-04" db="EMBL/GenBank/DDBJ databases">
        <authorList>
            <consortium name="Molecular Ecology Group"/>
        </authorList>
    </citation>
    <scope>NUCLEOTIDE SEQUENCE</scope>
</reference>
<organism evidence="5 6">
    <name type="scientific">Candidula unifasciata</name>
    <dbReference type="NCBI Taxonomy" id="100452"/>
    <lineage>
        <taxon>Eukaryota</taxon>
        <taxon>Metazoa</taxon>
        <taxon>Spiralia</taxon>
        <taxon>Lophotrochozoa</taxon>
        <taxon>Mollusca</taxon>
        <taxon>Gastropoda</taxon>
        <taxon>Heterobranchia</taxon>
        <taxon>Euthyneura</taxon>
        <taxon>Panpulmonata</taxon>
        <taxon>Eupulmonata</taxon>
        <taxon>Stylommatophora</taxon>
        <taxon>Helicina</taxon>
        <taxon>Helicoidea</taxon>
        <taxon>Geomitridae</taxon>
        <taxon>Candidula</taxon>
    </lineage>
</organism>
<dbReference type="PANTHER" id="PTHR10122:SF0">
    <property type="entry name" value="CYTOCHROME C OXIDASE SUBUNIT 5B, ISOFORM A-RELATED"/>
    <property type="match status" value="1"/>
</dbReference>
<evidence type="ECO:0000256" key="4">
    <source>
        <dbReference type="PIRSR" id="PIRSR602124-3"/>
    </source>
</evidence>
<protein>
    <recommendedName>
        <fullName evidence="7">Mitochondrial cytochrome c oxidase subunit Vb</fullName>
    </recommendedName>
</protein>
<keyword evidence="2 3" id="KW-0862">Zinc</keyword>
<comment type="caution">
    <text evidence="5">The sequence shown here is derived from an EMBL/GenBank/DDBJ whole genome shotgun (WGS) entry which is preliminary data.</text>
</comment>
<dbReference type="Proteomes" id="UP000678393">
    <property type="component" value="Unassembled WGS sequence"/>
</dbReference>
<evidence type="ECO:0000256" key="2">
    <source>
        <dbReference type="ARBA" id="ARBA00022833"/>
    </source>
</evidence>
<dbReference type="SUPFAM" id="SSF57802">
    <property type="entry name" value="Rubredoxin-like"/>
    <property type="match status" value="1"/>
</dbReference>
<keyword evidence="6" id="KW-1185">Reference proteome</keyword>
<evidence type="ECO:0000256" key="3">
    <source>
        <dbReference type="PIRSR" id="PIRSR602124-1"/>
    </source>
</evidence>